<dbReference type="OrthoDB" id="1445945at2"/>
<keyword evidence="3" id="KW-1185">Reference proteome</keyword>
<accession>A0A1V6LPJ9</accession>
<evidence type="ECO:0000256" key="1">
    <source>
        <dbReference type="SAM" id="Coils"/>
    </source>
</evidence>
<evidence type="ECO:0000313" key="3">
    <source>
        <dbReference type="Proteomes" id="UP000191680"/>
    </source>
</evidence>
<keyword evidence="1" id="KW-0175">Coiled coil</keyword>
<dbReference type="AlphaFoldDB" id="A0A1V6LPJ9"/>
<reference evidence="2 3" key="1">
    <citation type="submission" date="2016-12" db="EMBL/GenBank/DDBJ databases">
        <authorList>
            <person name="Song W.-J."/>
            <person name="Kurnit D.M."/>
        </authorList>
    </citation>
    <scope>NUCLEOTIDE SEQUENCE [LARGE SCALE GENOMIC DNA]</scope>
    <source>
        <strain evidence="2 3">HSG9</strain>
    </source>
</reference>
<name>A0A1V6LPJ9_9FLAO</name>
<evidence type="ECO:0000313" key="2">
    <source>
        <dbReference type="EMBL" id="OQD42039.1"/>
    </source>
</evidence>
<comment type="caution">
    <text evidence="2">The sequence shown here is derived from an EMBL/GenBank/DDBJ whole genome shotgun (WGS) entry which is preliminary data.</text>
</comment>
<protein>
    <submittedName>
        <fullName evidence="2">Uncharacterized protein</fullName>
    </submittedName>
</protein>
<sequence length="138" mass="16035">MRGPLVALSLFFLVNLNAQDCLLGIGGKDDEVIIQTFKLTEEQQENLKNWGAELKFRNEIYTNRLKNVLRNYPTETLENLEVRAQKHSDLLDSMEANMRLLDKRLLGLFSVEQYNLYVSLCNQIQRVPIYTNVSQNKN</sequence>
<organism evidence="2 3">
    <name type="scientific">Croceivirga radicis</name>
    <dbReference type="NCBI Taxonomy" id="1929488"/>
    <lineage>
        <taxon>Bacteria</taxon>
        <taxon>Pseudomonadati</taxon>
        <taxon>Bacteroidota</taxon>
        <taxon>Flavobacteriia</taxon>
        <taxon>Flavobacteriales</taxon>
        <taxon>Flavobacteriaceae</taxon>
        <taxon>Croceivirga</taxon>
    </lineage>
</organism>
<dbReference type="EMBL" id="MTBC01000009">
    <property type="protein sequence ID" value="OQD42039.1"/>
    <property type="molecule type" value="Genomic_DNA"/>
</dbReference>
<dbReference type="Proteomes" id="UP000191680">
    <property type="component" value="Unassembled WGS sequence"/>
</dbReference>
<gene>
    <name evidence="2" type="ORF">BUL40_13110</name>
</gene>
<feature type="coiled-coil region" evidence="1">
    <location>
        <begin position="77"/>
        <end position="104"/>
    </location>
</feature>
<proteinExistence type="predicted"/>
<dbReference type="RefSeq" id="WP_080319614.1">
    <property type="nucleotide sequence ID" value="NZ_MTBC01000009.1"/>
</dbReference>